<feature type="transmembrane region" description="Helical" evidence="8">
    <location>
        <begin position="143"/>
        <end position="164"/>
    </location>
</feature>
<keyword evidence="6 8" id="KW-0472">Membrane</keyword>
<sequence>MVTVISTPASWHNPRRWLALGALVMSMLVLGFDTTILNVALPTMAEQLGASTGEQQWMADAYVVVFAALMLPAGLLGDRFGRRRMLIGGLVVFLAGSVAGALADDVNWVVVARALMGVGAALITPLAMSVLPSLFAPDERGKAIGLVSTGSALGLPLGPIIGGWLLEHFWWGSVFVLNVPMVALAIVACLVLLPETSDPASPRIDTLSAAFTTGGLGALVYAIIEAPERGWTDPLILTLLAAAAVLLTGLVLRSRREERPMLDMGLLAHRGFLFNAIAATLVMFVLSGLLFVLPPYLQSVLGNDTLATGVKLLPLVLGLSVSAKLAAPVADRFGARATVTGGLVVLAFAALLGARTTTQDGYGFTALWLAVAGLGFGFALVPSMTGALTALPADRAGSGSGLLLTLRQVGAAVGIALLGSLLSNAFRDRLDVTGLPSATADTAGDSVVAAHLIAEKAGSLHLAVSANDAYVHGMTLVLLVCGIASLAAALLAAAFLPGAPVAPRTGGAGVRMASVKADA</sequence>
<dbReference type="PRINTS" id="PR01036">
    <property type="entry name" value="TCRTETB"/>
</dbReference>
<protein>
    <submittedName>
        <fullName evidence="10">MFS transporter</fullName>
    </submittedName>
</protein>
<evidence type="ECO:0000313" key="11">
    <source>
        <dbReference type="Proteomes" id="UP000620224"/>
    </source>
</evidence>
<dbReference type="PANTHER" id="PTHR42718:SF42">
    <property type="entry name" value="EXPORT PROTEIN"/>
    <property type="match status" value="1"/>
</dbReference>
<evidence type="ECO:0000256" key="3">
    <source>
        <dbReference type="ARBA" id="ARBA00022475"/>
    </source>
</evidence>
<feature type="transmembrane region" description="Helical" evidence="8">
    <location>
        <begin position="205"/>
        <end position="224"/>
    </location>
</feature>
<organism evidence="10 11">
    <name type="scientific">Streptomyces lucensis JCM 4490</name>
    <dbReference type="NCBI Taxonomy" id="1306176"/>
    <lineage>
        <taxon>Bacteria</taxon>
        <taxon>Bacillati</taxon>
        <taxon>Actinomycetota</taxon>
        <taxon>Actinomycetes</taxon>
        <taxon>Kitasatosporales</taxon>
        <taxon>Streptomycetaceae</taxon>
        <taxon>Streptomyces</taxon>
    </lineage>
</organism>
<evidence type="ECO:0000256" key="7">
    <source>
        <dbReference type="ARBA" id="ARBA00023251"/>
    </source>
</evidence>
<dbReference type="NCBIfam" id="TIGR00711">
    <property type="entry name" value="efflux_EmrB"/>
    <property type="match status" value="1"/>
</dbReference>
<dbReference type="GO" id="GO:0046677">
    <property type="term" value="P:response to antibiotic"/>
    <property type="evidence" value="ECO:0007669"/>
    <property type="project" value="UniProtKB-KW"/>
</dbReference>
<evidence type="ECO:0000256" key="5">
    <source>
        <dbReference type="ARBA" id="ARBA00022989"/>
    </source>
</evidence>
<keyword evidence="3" id="KW-1003">Cell membrane</keyword>
<keyword evidence="4 8" id="KW-0812">Transmembrane</keyword>
<comment type="caution">
    <text evidence="10">The sequence shown here is derived from an EMBL/GenBank/DDBJ whole genome shotgun (WGS) entry which is preliminary data.</text>
</comment>
<dbReference type="InterPro" id="IPR020846">
    <property type="entry name" value="MFS_dom"/>
</dbReference>
<name>A0A918IUY9_9ACTN</name>
<feature type="transmembrane region" description="Helical" evidence="8">
    <location>
        <begin position="272"/>
        <end position="293"/>
    </location>
</feature>
<dbReference type="PROSITE" id="PS50850">
    <property type="entry name" value="MFS"/>
    <property type="match status" value="1"/>
</dbReference>
<dbReference type="GO" id="GO:0005886">
    <property type="term" value="C:plasma membrane"/>
    <property type="evidence" value="ECO:0007669"/>
    <property type="project" value="UniProtKB-SubCell"/>
</dbReference>
<feature type="transmembrane region" description="Helical" evidence="8">
    <location>
        <begin position="402"/>
        <end position="422"/>
    </location>
</feature>
<dbReference type="SUPFAM" id="SSF103473">
    <property type="entry name" value="MFS general substrate transporter"/>
    <property type="match status" value="1"/>
</dbReference>
<reference evidence="10" key="1">
    <citation type="journal article" date="2014" name="Int. J. Syst. Evol. Microbiol.">
        <title>Complete genome sequence of Corynebacterium casei LMG S-19264T (=DSM 44701T), isolated from a smear-ripened cheese.</title>
        <authorList>
            <consortium name="US DOE Joint Genome Institute (JGI-PGF)"/>
            <person name="Walter F."/>
            <person name="Albersmeier A."/>
            <person name="Kalinowski J."/>
            <person name="Ruckert C."/>
        </authorList>
    </citation>
    <scope>NUCLEOTIDE SEQUENCE</scope>
    <source>
        <strain evidence="10">JCM 4490</strain>
    </source>
</reference>
<dbReference type="InterPro" id="IPR036259">
    <property type="entry name" value="MFS_trans_sf"/>
</dbReference>
<reference evidence="10" key="2">
    <citation type="submission" date="2020-09" db="EMBL/GenBank/DDBJ databases">
        <authorList>
            <person name="Sun Q."/>
            <person name="Ohkuma M."/>
        </authorList>
    </citation>
    <scope>NUCLEOTIDE SEQUENCE</scope>
    <source>
        <strain evidence="10">JCM 4490</strain>
    </source>
</reference>
<dbReference type="Gene3D" id="1.20.1720.10">
    <property type="entry name" value="Multidrug resistance protein D"/>
    <property type="match status" value="1"/>
</dbReference>
<evidence type="ECO:0000259" key="9">
    <source>
        <dbReference type="PROSITE" id="PS50850"/>
    </source>
</evidence>
<feature type="domain" description="Major facilitator superfamily (MFS) profile" evidence="9">
    <location>
        <begin position="19"/>
        <end position="500"/>
    </location>
</feature>
<feature type="transmembrane region" description="Helical" evidence="8">
    <location>
        <begin position="61"/>
        <end position="78"/>
    </location>
</feature>
<evidence type="ECO:0000256" key="4">
    <source>
        <dbReference type="ARBA" id="ARBA00022692"/>
    </source>
</evidence>
<dbReference type="Pfam" id="PF07690">
    <property type="entry name" value="MFS_1"/>
    <property type="match status" value="1"/>
</dbReference>
<comment type="subcellular location">
    <subcellularLocation>
        <location evidence="1">Cell membrane</location>
        <topology evidence="1">Multi-pass membrane protein</topology>
    </subcellularLocation>
</comment>
<feature type="transmembrane region" description="Helical" evidence="8">
    <location>
        <begin position="469"/>
        <end position="496"/>
    </location>
</feature>
<feature type="transmembrane region" description="Helical" evidence="8">
    <location>
        <begin position="333"/>
        <end position="354"/>
    </location>
</feature>
<dbReference type="InterPro" id="IPR004638">
    <property type="entry name" value="EmrB-like"/>
</dbReference>
<feature type="transmembrane region" description="Helical" evidence="8">
    <location>
        <begin position="170"/>
        <end position="193"/>
    </location>
</feature>
<feature type="transmembrane region" description="Helical" evidence="8">
    <location>
        <begin position="366"/>
        <end position="390"/>
    </location>
</feature>
<dbReference type="CDD" id="cd17321">
    <property type="entry name" value="MFS_MMR_MDR_like"/>
    <property type="match status" value="1"/>
</dbReference>
<feature type="transmembrane region" description="Helical" evidence="8">
    <location>
        <begin position="85"/>
        <end position="103"/>
    </location>
</feature>
<accession>A0A918IUY9</accession>
<feature type="transmembrane region" description="Helical" evidence="8">
    <location>
        <begin position="236"/>
        <end position="252"/>
    </location>
</feature>
<keyword evidence="7" id="KW-0046">Antibiotic resistance</keyword>
<keyword evidence="11" id="KW-1185">Reference proteome</keyword>
<feature type="transmembrane region" description="Helical" evidence="8">
    <location>
        <begin position="109"/>
        <end position="131"/>
    </location>
</feature>
<dbReference type="AlphaFoldDB" id="A0A918IUY9"/>
<dbReference type="Gene3D" id="1.20.1250.20">
    <property type="entry name" value="MFS general substrate transporter like domains"/>
    <property type="match status" value="1"/>
</dbReference>
<evidence type="ECO:0000256" key="1">
    <source>
        <dbReference type="ARBA" id="ARBA00004651"/>
    </source>
</evidence>
<dbReference type="RefSeq" id="WP_190012923.1">
    <property type="nucleotide sequence ID" value="NZ_BMUE01000001.1"/>
</dbReference>
<dbReference type="GO" id="GO:0022857">
    <property type="term" value="F:transmembrane transporter activity"/>
    <property type="evidence" value="ECO:0007669"/>
    <property type="project" value="InterPro"/>
</dbReference>
<proteinExistence type="predicted"/>
<dbReference type="PANTHER" id="PTHR42718">
    <property type="entry name" value="MAJOR FACILITATOR SUPERFAMILY MULTIDRUG TRANSPORTER MFSC"/>
    <property type="match status" value="1"/>
</dbReference>
<keyword evidence="2" id="KW-0813">Transport</keyword>
<feature type="transmembrane region" description="Helical" evidence="8">
    <location>
        <begin position="17"/>
        <end position="41"/>
    </location>
</feature>
<keyword evidence="5 8" id="KW-1133">Transmembrane helix</keyword>
<dbReference type="InterPro" id="IPR011701">
    <property type="entry name" value="MFS"/>
</dbReference>
<evidence type="ECO:0000256" key="8">
    <source>
        <dbReference type="SAM" id="Phobius"/>
    </source>
</evidence>
<dbReference type="Proteomes" id="UP000620224">
    <property type="component" value="Unassembled WGS sequence"/>
</dbReference>
<dbReference type="EMBL" id="BMUE01000001">
    <property type="protein sequence ID" value="GGW31485.1"/>
    <property type="molecule type" value="Genomic_DNA"/>
</dbReference>
<evidence type="ECO:0000256" key="6">
    <source>
        <dbReference type="ARBA" id="ARBA00023136"/>
    </source>
</evidence>
<evidence type="ECO:0000313" key="10">
    <source>
        <dbReference type="EMBL" id="GGW31485.1"/>
    </source>
</evidence>
<evidence type="ECO:0000256" key="2">
    <source>
        <dbReference type="ARBA" id="ARBA00022448"/>
    </source>
</evidence>
<gene>
    <name evidence="10" type="ORF">GCM10010503_03990</name>
</gene>